<sequence>MRRAPTLSLAACLGALALLATACGGAGDGSADRPVDGATFTYVISADPGNLDPHQTVLSVTNNFNTLTYDTLVAHDADNRPVPGIAEAWEADATSATFTLRPDVVCDDGTPMTASVVQANLDYLKDPANASPLIGTTFPNRDFTTTADDTARTVTVTMAQPYGFLLESVASVPIVCPAGMSDRDVLARGSAGTGPFTLTEAVAGDHYTLVRREGYTWGPGGASTDAAGFPDRVVVRVVDNEATAANLLLAGDVNAAAITGVDQERLRVRGMFESATDRITGQLWFNHKQGHPGSDPAVRRALTLALDLHELRMVMTSGLGSAPTAMAVLEPRGCTGDTVAGTLPAQDVAAARRALDEAGWTLGADGTRSRNGTPLTLRLLYKSGLDDLSAGMELLARRWQENLGVVVESRAMTDTGIIEATFGGDAWDVANLPLNAYLPVTISPFATGATPPDGSNYTAIDNPAYTELAARAQVTAGEAGCELWNRAESALFTAFDVVPVAQAPTPVFGSGARFDSRGGAVIPTSIMMVAAGED</sequence>
<feature type="domain" description="Solute-binding protein family 5" evidence="6">
    <location>
        <begin position="81"/>
        <end position="420"/>
    </location>
</feature>
<dbReference type="AlphaFoldDB" id="A0A543DRV5"/>
<dbReference type="EMBL" id="VFPA01000002">
    <property type="protein sequence ID" value="TQM12029.1"/>
    <property type="molecule type" value="Genomic_DNA"/>
</dbReference>
<dbReference type="CDD" id="cd00995">
    <property type="entry name" value="PBP2_NikA_DppA_OppA_like"/>
    <property type="match status" value="1"/>
</dbReference>
<dbReference type="GO" id="GO:1904680">
    <property type="term" value="F:peptide transmembrane transporter activity"/>
    <property type="evidence" value="ECO:0007669"/>
    <property type="project" value="TreeGrafter"/>
</dbReference>
<evidence type="ECO:0000313" key="7">
    <source>
        <dbReference type="EMBL" id="TQM12029.1"/>
    </source>
</evidence>
<feature type="chain" id="PRO_5038656156" evidence="5">
    <location>
        <begin position="23"/>
        <end position="534"/>
    </location>
</feature>
<comment type="similarity">
    <text evidence="2">Belongs to the bacterial solute-binding protein 5 family.</text>
</comment>
<keyword evidence="3" id="KW-0813">Transport</keyword>
<dbReference type="InterPro" id="IPR030678">
    <property type="entry name" value="Peptide/Ni-bd"/>
</dbReference>
<evidence type="ECO:0000256" key="5">
    <source>
        <dbReference type="SAM" id="SignalP"/>
    </source>
</evidence>
<dbReference type="InterPro" id="IPR000914">
    <property type="entry name" value="SBP_5_dom"/>
</dbReference>
<evidence type="ECO:0000313" key="8">
    <source>
        <dbReference type="Proteomes" id="UP000315677"/>
    </source>
</evidence>
<proteinExistence type="inferred from homology"/>
<keyword evidence="8" id="KW-1185">Reference proteome</keyword>
<evidence type="ECO:0000256" key="4">
    <source>
        <dbReference type="ARBA" id="ARBA00022729"/>
    </source>
</evidence>
<dbReference type="PANTHER" id="PTHR30290:SF10">
    <property type="entry name" value="PERIPLASMIC OLIGOPEPTIDE-BINDING PROTEIN-RELATED"/>
    <property type="match status" value="1"/>
</dbReference>
<dbReference type="Pfam" id="PF00496">
    <property type="entry name" value="SBP_bac_5"/>
    <property type="match status" value="1"/>
</dbReference>
<dbReference type="GO" id="GO:0042597">
    <property type="term" value="C:periplasmic space"/>
    <property type="evidence" value="ECO:0007669"/>
    <property type="project" value="UniProtKB-ARBA"/>
</dbReference>
<accession>A0A543DRV5</accession>
<dbReference type="Proteomes" id="UP000315677">
    <property type="component" value="Unassembled WGS sequence"/>
</dbReference>
<dbReference type="RefSeq" id="WP_142056425.1">
    <property type="nucleotide sequence ID" value="NZ_VFPA01000002.1"/>
</dbReference>
<feature type="signal peptide" evidence="5">
    <location>
        <begin position="1"/>
        <end position="22"/>
    </location>
</feature>
<comment type="caution">
    <text evidence="7">The sequence shown here is derived from an EMBL/GenBank/DDBJ whole genome shotgun (WGS) entry which is preliminary data.</text>
</comment>
<gene>
    <name evidence="7" type="ORF">FB558_4606</name>
</gene>
<organism evidence="7 8">
    <name type="scientific">Pseudonocardia kunmingensis</name>
    <dbReference type="NCBI Taxonomy" id="630975"/>
    <lineage>
        <taxon>Bacteria</taxon>
        <taxon>Bacillati</taxon>
        <taxon>Actinomycetota</taxon>
        <taxon>Actinomycetes</taxon>
        <taxon>Pseudonocardiales</taxon>
        <taxon>Pseudonocardiaceae</taxon>
        <taxon>Pseudonocardia</taxon>
    </lineage>
</organism>
<reference evidence="7 8" key="1">
    <citation type="submission" date="2019-06" db="EMBL/GenBank/DDBJ databases">
        <title>Sequencing the genomes of 1000 actinobacteria strains.</title>
        <authorList>
            <person name="Klenk H.-P."/>
        </authorList>
    </citation>
    <scope>NUCLEOTIDE SEQUENCE [LARGE SCALE GENOMIC DNA]</scope>
    <source>
        <strain evidence="7 8">DSM 45301</strain>
    </source>
</reference>
<dbReference type="PANTHER" id="PTHR30290">
    <property type="entry name" value="PERIPLASMIC BINDING COMPONENT OF ABC TRANSPORTER"/>
    <property type="match status" value="1"/>
</dbReference>
<protein>
    <submittedName>
        <fullName evidence="7">Peptide/nickel transport system substrate-binding protein</fullName>
    </submittedName>
</protein>
<dbReference type="PROSITE" id="PS51257">
    <property type="entry name" value="PROKAR_LIPOPROTEIN"/>
    <property type="match status" value="1"/>
</dbReference>
<comment type="subcellular location">
    <subcellularLocation>
        <location evidence="1">Cell envelope</location>
    </subcellularLocation>
</comment>
<evidence type="ECO:0000259" key="6">
    <source>
        <dbReference type="Pfam" id="PF00496"/>
    </source>
</evidence>
<dbReference type="OrthoDB" id="9046151at2"/>
<dbReference type="Gene3D" id="3.10.105.10">
    <property type="entry name" value="Dipeptide-binding Protein, Domain 3"/>
    <property type="match status" value="1"/>
</dbReference>
<evidence type="ECO:0000256" key="1">
    <source>
        <dbReference type="ARBA" id="ARBA00004196"/>
    </source>
</evidence>
<evidence type="ECO:0000256" key="2">
    <source>
        <dbReference type="ARBA" id="ARBA00005695"/>
    </source>
</evidence>
<dbReference type="Gene3D" id="3.40.190.10">
    <property type="entry name" value="Periplasmic binding protein-like II"/>
    <property type="match status" value="1"/>
</dbReference>
<keyword evidence="4 5" id="KW-0732">Signal</keyword>
<dbReference type="GO" id="GO:0015833">
    <property type="term" value="P:peptide transport"/>
    <property type="evidence" value="ECO:0007669"/>
    <property type="project" value="TreeGrafter"/>
</dbReference>
<dbReference type="SUPFAM" id="SSF53850">
    <property type="entry name" value="Periplasmic binding protein-like II"/>
    <property type="match status" value="1"/>
</dbReference>
<dbReference type="GO" id="GO:0043190">
    <property type="term" value="C:ATP-binding cassette (ABC) transporter complex"/>
    <property type="evidence" value="ECO:0007669"/>
    <property type="project" value="InterPro"/>
</dbReference>
<name>A0A543DRV5_9PSEU</name>
<dbReference type="GO" id="GO:0030313">
    <property type="term" value="C:cell envelope"/>
    <property type="evidence" value="ECO:0007669"/>
    <property type="project" value="UniProtKB-SubCell"/>
</dbReference>
<dbReference type="PIRSF" id="PIRSF002741">
    <property type="entry name" value="MppA"/>
    <property type="match status" value="1"/>
</dbReference>
<dbReference type="InterPro" id="IPR039424">
    <property type="entry name" value="SBP_5"/>
</dbReference>
<evidence type="ECO:0000256" key="3">
    <source>
        <dbReference type="ARBA" id="ARBA00022448"/>
    </source>
</evidence>